<accession>A0AAN7PPP9</accession>
<keyword evidence="4 11" id="KW-0479">Metal-binding</keyword>
<dbReference type="Gene3D" id="2.30.40.10">
    <property type="entry name" value="Urease, subunit C, domain 1"/>
    <property type="match status" value="1"/>
</dbReference>
<dbReference type="InterPro" id="IPR032466">
    <property type="entry name" value="Metal_Hydrolase"/>
</dbReference>
<evidence type="ECO:0000256" key="2">
    <source>
        <dbReference type="ARBA" id="ARBA00011899"/>
    </source>
</evidence>
<evidence type="ECO:0000256" key="6">
    <source>
        <dbReference type="ARBA" id="ARBA00023277"/>
    </source>
</evidence>
<dbReference type="EC" id="3.5.1.25" evidence="2 8"/>
<dbReference type="AlphaFoldDB" id="A0AAN7PPP9"/>
<comment type="cofactor">
    <cofactor evidence="11">
        <name>a divalent metal cation</name>
        <dbReference type="ChEBI" id="CHEBI:60240"/>
    </cofactor>
    <text evidence="11">Binds 1 divalent metal cation per subunit.</text>
</comment>
<evidence type="ECO:0000256" key="1">
    <source>
        <dbReference type="ARBA" id="ARBA00010716"/>
    </source>
</evidence>
<protein>
    <recommendedName>
        <fullName evidence="3 8">N-acetylglucosamine-6-phosphate deacetylase</fullName>
        <ecNumber evidence="2 8">3.5.1.25</ecNumber>
    </recommendedName>
</protein>
<dbReference type="GO" id="GO:0019262">
    <property type="term" value="P:N-acetylneuraminate catabolic process"/>
    <property type="evidence" value="ECO:0007669"/>
    <property type="project" value="UniProtKB-ARBA"/>
</dbReference>
<reference evidence="14" key="1">
    <citation type="submission" date="2023-01" db="EMBL/GenBank/DDBJ databases">
        <title>Key to firefly adult light organ development and bioluminescence: homeobox transcription factors regulate luciferase expression and transportation to peroxisome.</title>
        <authorList>
            <person name="Fu X."/>
        </authorList>
    </citation>
    <scope>NUCLEOTIDE SEQUENCE [LARGE SCALE GENOMIC DNA]</scope>
</reference>
<feature type="binding site" evidence="10">
    <location>
        <position position="265"/>
    </location>
    <ligand>
        <name>substrate</name>
    </ligand>
</feature>
<evidence type="ECO:0000256" key="9">
    <source>
        <dbReference type="PIRSR" id="PIRSR038994-1"/>
    </source>
</evidence>
<feature type="binding site" evidence="10">
    <location>
        <begin position="321"/>
        <end position="323"/>
    </location>
    <ligand>
        <name>substrate</name>
    </ligand>
</feature>
<gene>
    <name evidence="13" type="ORF">RN001_004087</name>
</gene>
<keyword evidence="6 8" id="KW-0119">Carbohydrate metabolism</keyword>
<sequence>MTSSKIQQFTNCKILRNGHLIDEHLWVRGGTIIDPEKVFFDEKIKANLVIDCKGCIISPGFIDIQINGGFGIDFSNILDNIEERVDCVSKSLLKYGVTSFCPTIVTSPVQVYQNVLKRIKKRRGGAKGATILGVHVEGPFINIDKKGAHPPEYIKNFDSGFQTLLETYGSLENVNIVTLAPELHGSDEVIKQLNALQIRVSVGHSMANLKDGEKAVFNGANLITHLFNAMLPFHHRDPGLVGLLTSNNIPKDKTIYFGIISDGIHTHPSALRIAYRTHPDGLILITDGISAMGLEEGKHNIGQLSIEIRNGTAFIVGTNTLCGSIATMDQCVRLFRETTGCSKEFALEAATLHPAAALGISAVKGTLNFGGDADFLFLDEDLNVLSTWIAGECVYTTSNKC</sequence>
<evidence type="ECO:0000313" key="13">
    <source>
        <dbReference type="EMBL" id="KAK4887816.1"/>
    </source>
</evidence>
<evidence type="ECO:0000256" key="3">
    <source>
        <dbReference type="ARBA" id="ARBA00018029"/>
    </source>
</evidence>
<dbReference type="InterPro" id="IPR011059">
    <property type="entry name" value="Metal-dep_hydrolase_composite"/>
</dbReference>
<evidence type="ECO:0000256" key="11">
    <source>
        <dbReference type="PIRSR" id="PIRSR038994-3"/>
    </source>
</evidence>
<evidence type="ECO:0000256" key="5">
    <source>
        <dbReference type="ARBA" id="ARBA00022801"/>
    </source>
</evidence>
<dbReference type="CDD" id="cd00854">
    <property type="entry name" value="NagA"/>
    <property type="match status" value="1"/>
</dbReference>
<dbReference type="GO" id="GO:0046872">
    <property type="term" value="F:metal ion binding"/>
    <property type="evidence" value="ECO:0007669"/>
    <property type="project" value="UniProtKB-KW"/>
</dbReference>
<feature type="active site" description="Proton donor/acceptor" evidence="9">
    <location>
        <position position="287"/>
    </location>
</feature>
<evidence type="ECO:0000313" key="14">
    <source>
        <dbReference type="Proteomes" id="UP001353858"/>
    </source>
</evidence>
<dbReference type="GO" id="GO:0106279">
    <property type="term" value="P:negative regulation of UDP-N-acetylglucosamine biosynthetic process"/>
    <property type="evidence" value="ECO:0007669"/>
    <property type="project" value="UniProtKB-ARBA"/>
</dbReference>
<evidence type="ECO:0000256" key="7">
    <source>
        <dbReference type="ARBA" id="ARBA00047647"/>
    </source>
</evidence>
<dbReference type="PIRSF" id="PIRSF038994">
    <property type="entry name" value="NagA"/>
    <property type="match status" value="1"/>
</dbReference>
<feature type="binding site" evidence="11">
    <location>
        <position position="204"/>
    </location>
    <ligand>
        <name>Zn(2+)</name>
        <dbReference type="ChEBI" id="CHEBI:29105"/>
    </ligand>
</feature>
<evidence type="ECO:0000256" key="10">
    <source>
        <dbReference type="PIRSR" id="PIRSR038994-2"/>
    </source>
</evidence>
<feature type="binding site" evidence="10">
    <location>
        <position position="236"/>
    </location>
    <ligand>
        <name>substrate</name>
    </ligand>
</feature>
<dbReference type="PANTHER" id="PTHR11113">
    <property type="entry name" value="N-ACETYLGLUCOSAMINE-6-PHOSPHATE DEACETYLASE"/>
    <property type="match status" value="1"/>
</dbReference>
<feature type="binding site" evidence="11">
    <location>
        <position position="137"/>
    </location>
    <ligand>
        <name>Zn(2+)</name>
        <dbReference type="ChEBI" id="CHEBI:29105"/>
    </ligand>
</feature>
<dbReference type="Gene3D" id="3.20.20.140">
    <property type="entry name" value="Metal-dependent hydrolases"/>
    <property type="match status" value="1"/>
</dbReference>
<organism evidence="13 14">
    <name type="scientific">Aquatica leii</name>
    <dbReference type="NCBI Taxonomy" id="1421715"/>
    <lineage>
        <taxon>Eukaryota</taxon>
        <taxon>Metazoa</taxon>
        <taxon>Ecdysozoa</taxon>
        <taxon>Arthropoda</taxon>
        <taxon>Hexapoda</taxon>
        <taxon>Insecta</taxon>
        <taxon>Pterygota</taxon>
        <taxon>Neoptera</taxon>
        <taxon>Endopterygota</taxon>
        <taxon>Coleoptera</taxon>
        <taxon>Polyphaga</taxon>
        <taxon>Elateriformia</taxon>
        <taxon>Elateroidea</taxon>
        <taxon>Lampyridae</taxon>
        <taxon>Luciolinae</taxon>
        <taxon>Aquatica</taxon>
    </lineage>
</organism>
<evidence type="ECO:0000259" key="12">
    <source>
        <dbReference type="Pfam" id="PF01979"/>
    </source>
</evidence>
<evidence type="ECO:0000256" key="8">
    <source>
        <dbReference type="PIRNR" id="PIRNR038994"/>
    </source>
</evidence>
<keyword evidence="5 8" id="KW-0378">Hydrolase</keyword>
<comment type="catalytic activity">
    <reaction evidence="7 8">
        <text>N-acetyl-D-glucosamine 6-phosphate + H2O = D-glucosamine 6-phosphate + acetate</text>
        <dbReference type="Rhea" id="RHEA:22936"/>
        <dbReference type="ChEBI" id="CHEBI:15377"/>
        <dbReference type="ChEBI" id="CHEBI:30089"/>
        <dbReference type="ChEBI" id="CHEBI:57513"/>
        <dbReference type="ChEBI" id="CHEBI:58725"/>
        <dbReference type="EC" id="3.5.1.25"/>
    </reaction>
</comment>
<proteinExistence type="inferred from homology"/>
<comment type="caution">
    <text evidence="13">The sequence shown here is derived from an EMBL/GenBank/DDBJ whole genome shotgun (WGS) entry which is preliminary data.</text>
</comment>
<dbReference type="FunFam" id="3.20.20.140:FF:000023">
    <property type="entry name" value="N-acetylglucosamine-6-phosphate deacetylase"/>
    <property type="match status" value="1"/>
</dbReference>
<dbReference type="EMBL" id="JARPUR010000001">
    <property type="protein sequence ID" value="KAK4887816.1"/>
    <property type="molecule type" value="Genomic_DNA"/>
</dbReference>
<dbReference type="NCBIfam" id="TIGR00221">
    <property type="entry name" value="nagA"/>
    <property type="match status" value="1"/>
</dbReference>
<dbReference type="InterPro" id="IPR006680">
    <property type="entry name" value="Amidohydro-rel"/>
</dbReference>
<dbReference type="Pfam" id="PF01979">
    <property type="entry name" value="Amidohydro_1"/>
    <property type="match status" value="1"/>
</dbReference>
<feature type="binding site" evidence="11">
    <location>
        <position position="225"/>
    </location>
    <ligand>
        <name>Zn(2+)</name>
        <dbReference type="ChEBI" id="CHEBI:29105"/>
    </ligand>
</feature>
<dbReference type="SUPFAM" id="SSF51556">
    <property type="entry name" value="Metallo-dependent hydrolases"/>
    <property type="match status" value="1"/>
</dbReference>
<feature type="binding site" evidence="10">
    <location>
        <position position="148"/>
    </location>
    <ligand>
        <name>substrate</name>
    </ligand>
</feature>
<keyword evidence="14" id="KW-1185">Reference proteome</keyword>
<name>A0AAN7PPP9_9COLE</name>
<comment type="similarity">
    <text evidence="1 8">Belongs to the metallo-dependent hydrolases superfamily. NagA family.</text>
</comment>
<dbReference type="SUPFAM" id="SSF51338">
    <property type="entry name" value="Composite domain of metallo-dependent hydrolases"/>
    <property type="match status" value="1"/>
</dbReference>
<dbReference type="PANTHER" id="PTHR11113:SF14">
    <property type="entry name" value="N-ACETYLGLUCOSAMINE-6-PHOSPHATE DEACETYLASE"/>
    <property type="match status" value="1"/>
</dbReference>
<evidence type="ECO:0000256" key="4">
    <source>
        <dbReference type="ARBA" id="ARBA00022723"/>
    </source>
</evidence>
<feature type="domain" description="Amidohydrolase-related" evidence="12">
    <location>
        <begin position="56"/>
        <end position="393"/>
    </location>
</feature>
<dbReference type="GO" id="GO:0006046">
    <property type="term" value="P:N-acetylglucosamine catabolic process"/>
    <property type="evidence" value="ECO:0007669"/>
    <property type="project" value="TreeGrafter"/>
</dbReference>
<dbReference type="GO" id="GO:0008448">
    <property type="term" value="F:N-acetylglucosamine-6-phosphate deacetylase activity"/>
    <property type="evidence" value="ECO:0007669"/>
    <property type="project" value="UniProtKB-UniRule"/>
</dbReference>
<feature type="binding site" evidence="10">
    <location>
        <begin position="228"/>
        <end position="229"/>
    </location>
    <ligand>
        <name>substrate</name>
    </ligand>
</feature>
<dbReference type="Proteomes" id="UP001353858">
    <property type="component" value="Unassembled WGS sequence"/>
</dbReference>
<dbReference type="InterPro" id="IPR003764">
    <property type="entry name" value="GlcNAc_6-P_deAcase"/>
</dbReference>